<dbReference type="Proteomes" id="UP000657574">
    <property type="component" value="Unassembled WGS sequence"/>
</dbReference>
<reference evidence="1" key="2">
    <citation type="submission" date="2020-09" db="EMBL/GenBank/DDBJ databases">
        <authorList>
            <person name="Sun Q."/>
            <person name="Ohkuma M."/>
        </authorList>
    </citation>
    <scope>NUCLEOTIDE SEQUENCE</scope>
    <source>
        <strain evidence="1">JCM 3086</strain>
    </source>
</reference>
<keyword evidence="2" id="KW-1185">Reference proteome</keyword>
<evidence type="ECO:0000313" key="2">
    <source>
        <dbReference type="Proteomes" id="UP000657574"/>
    </source>
</evidence>
<comment type="caution">
    <text evidence="1">The sequence shown here is derived from an EMBL/GenBank/DDBJ whole genome shotgun (WGS) entry which is preliminary data.</text>
</comment>
<dbReference type="InterPro" id="IPR045633">
    <property type="entry name" value="DUF6414"/>
</dbReference>
<dbReference type="AlphaFoldDB" id="A0A917NNR2"/>
<dbReference type="Pfam" id="PF19952">
    <property type="entry name" value="DUF6414"/>
    <property type="match status" value="1"/>
</dbReference>
<name>A0A917NNR2_9ACTN</name>
<proteinExistence type="predicted"/>
<evidence type="ECO:0000313" key="1">
    <source>
        <dbReference type="EMBL" id="GGJ13990.1"/>
    </source>
</evidence>
<sequence length="440" mass="49295">MQEKNQLREFVYLDEVSVTSLVSSRKGAIPSEITDKLTDSVRSSMTSNTETSAKVIKASFGSVLESTRTQDRQVLRKATIQATFKDLYEEEWDAMPMRTTSGLNIPPPSEIQNILTNPEPLARKMPQWVVGKEQLTRGRLIEVEVELQADSVFQVSAFVSSFLDMFAGSSELAGQIDRGEAEGVREFNGILEKLLVGLVPIKCRLVDYQVVSLDGQEYLVHRDVLESVPLGQRPRETPVYLVGVTEQDLFWKDIRRVLFSKARVKVLCRLNQIGARSSWTAVKLADMIGNIVPGFAQQFDSFVSDVLRTVTSDSSVQEPQDAARVETLVTYGNLIAQEAEISLTDSDRSELRRLANENAHLLGISVPESRPAFRKIAQYLTDRYGLVVDPDKSHDLRVQARSQAGLSGNLSIQPIITSRLQNPTNEEERYLDAEIIAIYW</sequence>
<accession>A0A917NNR2</accession>
<protein>
    <submittedName>
        <fullName evidence="1">Uncharacterized protein</fullName>
    </submittedName>
</protein>
<organism evidence="1 2">
    <name type="scientific">Streptomyces brasiliensis</name>
    <dbReference type="NCBI Taxonomy" id="1954"/>
    <lineage>
        <taxon>Bacteria</taxon>
        <taxon>Bacillati</taxon>
        <taxon>Actinomycetota</taxon>
        <taxon>Actinomycetes</taxon>
        <taxon>Kitasatosporales</taxon>
        <taxon>Streptomycetaceae</taxon>
        <taxon>Streptomyces</taxon>
    </lineage>
</organism>
<dbReference type="EMBL" id="BMQA01000006">
    <property type="protein sequence ID" value="GGJ13990.1"/>
    <property type="molecule type" value="Genomic_DNA"/>
</dbReference>
<reference evidence="1" key="1">
    <citation type="journal article" date="2014" name="Int. J. Syst. Evol. Microbiol.">
        <title>Complete genome sequence of Corynebacterium casei LMG S-19264T (=DSM 44701T), isolated from a smear-ripened cheese.</title>
        <authorList>
            <consortium name="US DOE Joint Genome Institute (JGI-PGF)"/>
            <person name="Walter F."/>
            <person name="Albersmeier A."/>
            <person name="Kalinowski J."/>
            <person name="Ruckert C."/>
        </authorList>
    </citation>
    <scope>NUCLEOTIDE SEQUENCE</scope>
    <source>
        <strain evidence="1">JCM 3086</strain>
    </source>
</reference>
<gene>
    <name evidence="1" type="ORF">GCM10010121_025730</name>
</gene>